<dbReference type="SUPFAM" id="SSF53098">
    <property type="entry name" value="Ribonuclease H-like"/>
    <property type="match status" value="1"/>
</dbReference>
<dbReference type="PROSITE" id="PS50994">
    <property type="entry name" value="INTEGRASE"/>
    <property type="match status" value="1"/>
</dbReference>
<dbReference type="InterPro" id="IPR012337">
    <property type="entry name" value="RNaseH-like_sf"/>
</dbReference>
<feature type="coiled-coil region" evidence="2">
    <location>
        <begin position="85"/>
        <end position="112"/>
    </location>
</feature>
<reference evidence="6" key="2">
    <citation type="submission" date="2018-11" db="EMBL/GenBank/DDBJ databases">
        <title>FDA dAtabase for Regulatory Grade micrObial Sequences (FDA-ARGOS): Supporting development and validation of Infectious Disease Dx tests.</title>
        <authorList>
            <person name="Goldberg B."/>
            <person name="Campos J."/>
            <person name="Tallon L."/>
            <person name="Sadzewicz L."/>
            <person name="Zhao X."/>
            <person name="Vavikolanu K."/>
            <person name="Mehta A."/>
            <person name="Aluvathingal J."/>
            <person name="Nadendla S."/>
            <person name="Geyer C."/>
            <person name="Nandy P."/>
            <person name="Yan Y."/>
            <person name="Sichtig H."/>
        </authorList>
    </citation>
    <scope>NUCLEOTIDE SEQUENCE [LARGE SCALE GENOMIC DNA]</scope>
    <source>
        <strain evidence="6">FDAARGOS_544</strain>
    </source>
</reference>
<dbReference type="GO" id="GO:0015074">
    <property type="term" value="P:DNA integration"/>
    <property type="evidence" value="ECO:0007669"/>
    <property type="project" value="InterPro"/>
</dbReference>
<dbReference type="InterPro" id="IPR036388">
    <property type="entry name" value="WH-like_DNA-bd_sf"/>
</dbReference>
<dbReference type="PANTHER" id="PTHR37936">
    <property type="entry name" value="TRANSPOSASE INSC FOR INSERTION ELEMENT IS2A-RELATED"/>
    <property type="match status" value="1"/>
</dbReference>
<dbReference type="NCBIfam" id="NF033516">
    <property type="entry name" value="transpos_IS3"/>
    <property type="match status" value="1"/>
</dbReference>
<dbReference type="InterPro" id="IPR001584">
    <property type="entry name" value="Integrase_cat-core"/>
</dbReference>
<accession>A0A3R9BRN9</accession>
<dbReference type="EMBL" id="RKIO01000003">
    <property type="protein sequence ID" value="RSC10331.1"/>
    <property type="molecule type" value="Genomic_DNA"/>
</dbReference>
<comment type="similarity">
    <text evidence="1">Belongs to the transposase 8 family.</text>
</comment>
<dbReference type="SUPFAM" id="SSF48295">
    <property type="entry name" value="TrpR-like"/>
    <property type="match status" value="1"/>
</dbReference>
<organism evidence="5 6">
    <name type="scientific">Burkholderia cenocepacia</name>
    <dbReference type="NCBI Taxonomy" id="95486"/>
    <lineage>
        <taxon>Bacteria</taxon>
        <taxon>Pseudomonadati</taxon>
        <taxon>Pseudomonadota</taxon>
        <taxon>Betaproteobacteria</taxon>
        <taxon>Burkholderiales</taxon>
        <taxon>Burkholderiaceae</taxon>
        <taxon>Burkholderia</taxon>
        <taxon>Burkholderia cepacia complex</taxon>
    </lineage>
</organism>
<dbReference type="InterPro" id="IPR025948">
    <property type="entry name" value="HTH-like_dom"/>
</dbReference>
<dbReference type="AlphaFoldDB" id="A0A3R9BRN9"/>
<dbReference type="Pfam" id="PF00665">
    <property type="entry name" value="rve"/>
    <property type="match status" value="1"/>
</dbReference>
<dbReference type="InterPro" id="IPR036397">
    <property type="entry name" value="RNaseH_sf"/>
</dbReference>
<dbReference type="GO" id="GO:0043565">
    <property type="term" value="F:sequence-specific DNA binding"/>
    <property type="evidence" value="ECO:0007669"/>
    <property type="project" value="InterPro"/>
</dbReference>
<dbReference type="GO" id="GO:0006313">
    <property type="term" value="P:DNA transposition"/>
    <property type="evidence" value="ECO:0007669"/>
    <property type="project" value="InterPro"/>
</dbReference>
<dbReference type="Pfam" id="PF01527">
    <property type="entry name" value="HTH_Tnp_1"/>
    <property type="match status" value="1"/>
</dbReference>
<evidence type="ECO:0000313" key="4">
    <source>
        <dbReference type="EMBL" id="RSC10331.1"/>
    </source>
</evidence>
<evidence type="ECO:0000313" key="6">
    <source>
        <dbReference type="Proteomes" id="UP000272140"/>
    </source>
</evidence>
<dbReference type="PANTHER" id="PTHR37936:SF3">
    <property type="entry name" value="TRANSPOSASE INSC FOR INSERTION ELEMENT IS2A-RELATED"/>
    <property type="match status" value="1"/>
</dbReference>
<dbReference type="Pfam" id="PF13276">
    <property type="entry name" value="HTH_21"/>
    <property type="match status" value="1"/>
</dbReference>
<dbReference type="GO" id="GO:0004803">
    <property type="term" value="F:transposase activity"/>
    <property type="evidence" value="ECO:0007669"/>
    <property type="project" value="InterPro"/>
</dbReference>
<dbReference type="InterPro" id="IPR048020">
    <property type="entry name" value="Transpos_IS3"/>
</dbReference>
<feature type="domain" description="Integrase catalytic" evidence="3">
    <location>
        <begin position="240"/>
        <end position="408"/>
    </location>
</feature>
<proteinExistence type="inferred from homology"/>
<dbReference type="EMBL" id="RKIO01000002">
    <property type="protein sequence ID" value="RSC13991.1"/>
    <property type="molecule type" value="Genomic_DNA"/>
</dbReference>
<evidence type="ECO:0000256" key="1">
    <source>
        <dbReference type="ARBA" id="ARBA00009964"/>
    </source>
</evidence>
<protein>
    <submittedName>
        <fullName evidence="5">IS3 family transposase</fullName>
    </submittedName>
</protein>
<name>A0A3R9BRN9_9BURK</name>
<evidence type="ECO:0000259" key="3">
    <source>
        <dbReference type="PROSITE" id="PS50994"/>
    </source>
</evidence>
<dbReference type="Gene3D" id="1.10.10.10">
    <property type="entry name" value="Winged helix-like DNA-binding domain superfamily/Winged helix DNA-binding domain"/>
    <property type="match status" value="1"/>
</dbReference>
<dbReference type="Gene3D" id="3.30.420.10">
    <property type="entry name" value="Ribonuclease H-like superfamily/Ribonuclease H"/>
    <property type="match status" value="1"/>
</dbReference>
<sequence>MPISKPSHYVESIEILTEPERRRRRTAQEKIAIVQETLEPGASVSAVARRHGVNANQVFGWRKQYQEGSLTAVKAGETVVPASELAAAIKEIKELQRLLGKKTLEVEILKEAVEWGRFKKPDCALALAAGGRPMKTVSEVLGVARSAVAVKRARSSDWRDGRRARVTNDAGLVEEIQAHVAHLPTYGYRRVWALLRRSREQSGAPCINVKRVYRVMREHQLLLRRPGMRRDKRRHDGRVAVDRSNTRWCSDGFEFRCDDGTPLRVTFALDCCDREAISWAATTGGHSGDVVRDVMLAAVEQRFGTTQAAQPIEWLTDNGSAYIDHRTRSFARELGLEPLTTPVRSPQSNGMAESFVKTMKDNYVAYMDKSDAPTALSRLAIAFEHYNERHPHKALKYRSPREFRRNAVSST</sequence>
<gene>
    <name evidence="5" type="ORF">EGT41_12095</name>
    <name evidence="4" type="ORF">EGT41_17895</name>
</gene>
<dbReference type="Proteomes" id="UP000272140">
    <property type="component" value="Unassembled WGS sequence"/>
</dbReference>
<dbReference type="InterPro" id="IPR010921">
    <property type="entry name" value="Trp_repressor/repl_initiator"/>
</dbReference>
<reference evidence="5" key="1">
    <citation type="submission" date="2018-11" db="EMBL/GenBank/DDBJ databases">
        <title>FDA dAtabase for Regulatory Grade micrObial Sequences (FDA-ARGOS): Supporting development and validation of Infectious Disease Dx tests.</title>
        <authorList>
            <person name="Plongla R."/>
            <person name="Gilligan P."/>
            <person name="Tallon L.J."/>
            <person name="Sadzewicz L."/>
            <person name="Zhao X."/>
            <person name="Vavikolanu K."/>
            <person name="Mehta A."/>
            <person name="Aluvathingal J."/>
            <person name="Nadendla S."/>
            <person name="Geyer C."/>
            <person name="Nandy P."/>
            <person name="Yan Y."/>
            <person name="Sichtig H."/>
        </authorList>
    </citation>
    <scope>NUCLEOTIDE SEQUENCE</scope>
    <source>
        <strain evidence="5">FDAARGOS_544</strain>
    </source>
</reference>
<keyword evidence="2" id="KW-0175">Coiled coil</keyword>
<comment type="caution">
    <text evidence="5">The sequence shown here is derived from an EMBL/GenBank/DDBJ whole genome shotgun (WGS) entry which is preliminary data.</text>
</comment>
<evidence type="ECO:0000313" key="5">
    <source>
        <dbReference type="EMBL" id="RSC13991.1"/>
    </source>
</evidence>
<dbReference type="InterPro" id="IPR002514">
    <property type="entry name" value="Transposase_8"/>
</dbReference>
<evidence type="ECO:0000256" key="2">
    <source>
        <dbReference type="SAM" id="Coils"/>
    </source>
</evidence>